<dbReference type="CDD" id="cd16545">
    <property type="entry name" value="RING-HC_RNF141"/>
    <property type="match status" value="1"/>
</dbReference>
<dbReference type="EMBL" id="KI913987">
    <property type="protein sequence ID" value="ETV94024.1"/>
    <property type="molecule type" value="Genomic_DNA"/>
</dbReference>
<accession>A0A024TJ68</accession>
<sequence length="220" mass="25066">MGMPMSRVDGDGRIRGLSGSYEDLEKHVGQANEWARHCPIAVQLRFRVLLREDDGGSACECIPFTWTLGDVVKVQARKLRRHDESTIDTPQDLSVGQFYSMYCYLSNIHECASRRPAAMATVDDKGHRLREDDADVDTECQICMDASNEVVLPCTHSFCLECFHSWHARHNTCPTCRQPLPRQHSDECKELWTVATLDHHDLAAYIQDLVANALHVLDRW</sequence>
<dbReference type="SUPFAM" id="SSF57850">
    <property type="entry name" value="RING/U-box"/>
    <property type="match status" value="1"/>
</dbReference>
<evidence type="ECO:0000256" key="1">
    <source>
        <dbReference type="ARBA" id="ARBA00022017"/>
    </source>
</evidence>
<gene>
    <name evidence="4" type="ORF">H310_12072</name>
</gene>
<dbReference type="OrthoDB" id="1630758at2759"/>
<name>A0A024TJ68_9STRA</name>
<dbReference type="InterPro" id="IPR013083">
    <property type="entry name" value="Znf_RING/FYVE/PHD"/>
</dbReference>
<feature type="domain" description="RING-type" evidence="3">
    <location>
        <begin position="140"/>
        <end position="177"/>
    </location>
</feature>
<feature type="non-terminal residue" evidence="4">
    <location>
        <position position="1"/>
    </location>
</feature>
<keyword evidence="2" id="KW-0863">Zinc-finger</keyword>
<dbReference type="STRING" id="157072.A0A024TJ68"/>
<dbReference type="InterPro" id="IPR001841">
    <property type="entry name" value="Znf_RING"/>
</dbReference>
<dbReference type="eggNOG" id="KOG1039">
    <property type="taxonomic scope" value="Eukaryota"/>
</dbReference>
<evidence type="ECO:0000256" key="2">
    <source>
        <dbReference type="PROSITE-ProRule" id="PRU00175"/>
    </source>
</evidence>
<evidence type="ECO:0000313" key="4">
    <source>
        <dbReference type="EMBL" id="ETV94024.1"/>
    </source>
</evidence>
<reference evidence="4" key="1">
    <citation type="submission" date="2013-12" db="EMBL/GenBank/DDBJ databases">
        <title>The Genome Sequence of Aphanomyces invadans NJM9701.</title>
        <authorList>
            <consortium name="The Broad Institute Genomics Platform"/>
            <person name="Russ C."/>
            <person name="Tyler B."/>
            <person name="van West P."/>
            <person name="Dieguez-Uribeondo J."/>
            <person name="Young S.K."/>
            <person name="Zeng Q."/>
            <person name="Gargeya S."/>
            <person name="Fitzgerald M."/>
            <person name="Abouelleil A."/>
            <person name="Alvarado L."/>
            <person name="Chapman S.B."/>
            <person name="Gainer-Dewar J."/>
            <person name="Goldberg J."/>
            <person name="Griggs A."/>
            <person name="Gujja S."/>
            <person name="Hansen M."/>
            <person name="Howarth C."/>
            <person name="Imamovic A."/>
            <person name="Ireland A."/>
            <person name="Larimer J."/>
            <person name="McCowan C."/>
            <person name="Murphy C."/>
            <person name="Pearson M."/>
            <person name="Poon T.W."/>
            <person name="Priest M."/>
            <person name="Roberts A."/>
            <person name="Saif S."/>
            <person name="Shea T."/>
            <person name="Sykes S."/>
            <person name="Wortman J."/>
            <person name="Nusbaum C."/>
            <person name="Birren B."/>
        </authorList>
    </citation>
    <scope>NUCLEOTIDE SEQUENCE [LARGE SCALE GENOMIC DNA]</scope>
    <source>
        <strain evidence="4">NJM9701</strain>
    </source>
</reference>
<dbReference type="InterPro" id="IPR043400">
    <property type="entry name" value="RING-HC_RNF141"/>
</dbReference>
<proteinExistence type="predicted"/>
<dbReference type="VEuPathDB" id="FungiDB:H310_12072"/>
<dbReference type="PANTHER" id="PTHR15315:SF26">
    <property type="entry name" value="E3 UBIQUITIN-PROTEIN LIGASE NRDP1"/>
    <property type="match status" value="1"/>
</dbReference>
<dbReference type="GO" id="GO:0008270">
    <property type="term" value="F:zinc ion binding"/>
    <property type="evidence" value="ECO:0007669"/>
    <property type="project" value="UniProtKB-KW"/>
</dbReference>
<dbReference type="RefSeq" id="XP_008877227.1">
    <property type="nucleotide sequence ID" value="XM_008879005.1"/>
</dbReference>
<dbReference type="Pfam" id="PF13920">
    <property type="entry name" value="zf-C3HC4_3"/>
    <property type="match status" value="1"/>
</dbReference>
<dbReference type="AlphaFoldDB" id="A0A024TJ68"/>
<evidence type="ECO:0000259" key="3">
    <source>
        <dbReference type="PROSITE" id="PS50089"/>
    </source>
</evidence>
<keyword evidence="2" id="KW-0479">Metal-binding</keyword>
<dbReference type="PROSITE" id="PS50089">
    <property type="entry name" value="ZF_RING_2"/>
    <property type="match status" value="1"/>
</dbReference>
<dbReference type="Gene3D" id="3.30.40.10">
    <property type="entry name" value="Zinc/RING finger domain, C3HC4 (zinc finger)"/>
    <property type="match status" value="1"/>
</dbReference>
<protein>
    <recommendedName>
        <fullName evidence="1">RING finger protein 141</fullName>
    </recommendedName>
</protein>
<organism evidence="4">
    <name type="scientific">Aphanomyces invadans</name>
    <dbReference type="NCBI Taxonomy" id="157072"/>
    <lineage>
        <taxon>Eukaryota</taxon>
        <taxon>Sar</taxon>
        <taxon>Stramenopiles</taxon>
        <taxon>Oomycota</taxon>
        <taxon>Saprolegniomycetes</taxon>
        <taxon>Saprolegniales</taxon>
        <taxon>Verrucalvaceae</taxon>
        <taxon>Aphanomyces</taxon>
    </lineage>
</organism>
<dbReference type="SMART" id="SM00184">
    <property type="entry name" value="RING"/>
    <property type="match status" value="1"/>
</dbReference>
<dbReference type="PANTHER" id="PTHR15315">
    <property type="entry name" value="RING FINGER PROTEIN 41, 151"/>
    <property type="match status" value="1"/>
</dbReference>
<keyword evidence="2" id="KW-0862">Zinc</keyword>
<dbReference type="GeneID" id="20089122"/>